<evidence type="ECO:0008006" key="5">
    <source>
        <dbReference type="Google" id="ProtNLM"/>
    </source>
</evidence>
<sequence>MILAPVTGSLIAFFANASSMLVTQAGATSLLNTLVVSSTLPVQSSAMGGFAQLVFQPMRVFFLGLIPRRKKKPWGTVKSALSGLGIERALVRLIAVEFDRTVKQTITDRTGAYAFTIGKAGGYRVGVTIIGYDQYLSDPFHVTNIDDVQSNLNVALSPAHGSTASSHFAHMRILAIVQKVFNVIRMPLLVVGTVINIYDVVVIGDRLSWILMGLYCLFWIFEYIIRHQARPYGTITDSISHKHLSRVLVRILSLENEHEKLVGTVVTGDDGRYQFLLAPGRYIITATLFGYTAYRSEILTFAHKTQPHNAIKLTRQNKPLTNVQTHDTVKMKEE</sequence>
<dbReference type="Pfam" id="PF13620">
    <property type="entry name" value="CarboxypepD_reg"/>
    <property type="match status" value="1"/>
</dbReference>
<dbReference type="AlphaFoldDB" id="A0A2M6R7T8"/>
<keyword evidence="2" id="KW-0732">Signal</keyword>
<keyword evidence="1" id="KW-0812">Transmembrane</keyword>
<feature type="transmembrane region" description="Helical" evidence="1">
    <location>
        <begin position="180"/>
        <end position="201"/>
    </location>
</feature>
<dbReference type="Proteomes" id="UP000231162">
    <property type="component" value="Unassembled WGS sequence"/>
</dbReference>
<evidence type="ECO:0000313" key="3">
    <source>
        <dbReference type="EMBL" id="PIS06622.1"/>
    </source>
</evidence>
<dbReference type="SUPFAM" id="SSF49464">
    <property type="entry name" value="Carboxypeptidase regulatory domain-like"/>
    <property type="match status" value="2"/>
</dbReference>
<gene>
    <name evidence="3" type="ORF">COT79_03590</name>
</gene>
<proteinExistence type="predicted"/>
<feature type="transmembrane region" description="Helical" evidence="1">
    <location>
        <begin position="49"/>
        <end position="66"/>
    </location>
</feature>
<accession>A0A2M6R7T8</accession>
<comment type="caution">
    <text evidence="3">The sequence shown here is derived from an EMBL/GenBank/DDBJ whole genome shotgun (WGS) entry which is preliminary data.</text>
</comment>
<feature type="chain" id="PRO_5014869777" description="Carboxypeptidase regulatory-like domain-containing protein" evidence="2">
    <location>
        <begin position="18"/>
        <end position="334"/>
    </location>
</feature>
<organism evidence="3 4">
    <name type="scientific">Candidatus Berkelbacteria bacterium CG10_big_fil_rev_8_21_14_0_10_43_14</name>
    <dbReference type="NCBI Taxonomy" id="1974515"/>
    <lineage>
        <taxon>Bacteria</taxon>
        <taxon>Candidatus Berkelbacteria</taxon>
    </lineage>
</organism>
<feature type="transmembrane region" description="Helical" evidence="1">
    <location>
        <begin position="207"/>
        <end position="225"/>
    </location>
</feature>
<evidence type="ECO:0000313" key="4">
    <source>
        <dbReference type="Proteomes" id="UP000231162"/>
    </source>
</evidence>
<keyword evidence="1" id="KW-1133">Transmembrane helix</keyword>
<dbReference type="InterPro" id="IPR008969">
    <property type="entry name" value="CarboxyPept-like_regulatory"/>
</dbReference>
<protein>
    <recommendedName>
        <fullName evidence="5">Carboxypeptidase regulatory-like domain-containing protein</fullName>
    </recommendedName>
</protein>
<keyword evidence="1" id="KW-0472">Membrane</keyword>
<evidence type="ECO:0000256" key="2">
    <source>
        <dbReference type="SAM" id="SignalP"/>
    </source>
</evidence>
<dbReference type="EMBL" id="PEZX01000045">
    <property type="protein sequence ID" value="PIS06622.1"/>
    <property type="molecule type" value="Genomic_DNA"/>
</dbReference>
<reference evidence="4" key="1">
    <citation type="submission" date="2017-09" db="EMBL/GenBank/DDBJ databases">
        <title>Depth-based differentiation of microbial function through sediment-hosted aquifers and enrichment of novel symbionts in the deep terrestrial subsurface.</title>
        <authorList>
            <person name="Probst A.J."/>
            <person name="Ladd B."/>
            <person name="Jarett J.K."/>
            <person name="Geller-Mcgrath D.E."/>
            <person name="Sieber C.M.K."/>
            <person name="Emerson J.B."/>
            <person name="Anantharaman K."/>
            <person name="Thomas B.C."/>
            <person name="Malmstrom R."/>
            <person name="Stieglmeier M."/>
            <person name="Klingl A."/>
            <person name="Woyke T."/>
            <person name="Ryan C.M."/>
            <person name="Banfield J.F."/>
        </authorList>
    </citation>
    <scope>NUCLEOTIDE SEQUENCE [LARGE SCALE GENOMIC DNA]</scope>
</reference>
<evidence type="ECO:0000256" key="1">
    <source>
        <dbReference type="SAM" id="Phobius"/>
    </source>
</evidence>
<feature type="signal peptide" evidence="2">
    <location>
        <begin position="1"/>
        <end position="17"/>
    </location>
</feature>
<name>A0A2M6R7T8_9BACT</name>
<dbReference type="Gene3D" id="2.60.40.1120">
    <property type="entry name" value="Carboxypeptidase-like, regulatory domain"/>
    <property type="match status" value="2"/>
</dbReference>